<organism evidence="1 2">
    <name type="scientific">Blepharisma stoltei</name>
    <dbReference type="NCBI Taxonomy" id="1481888"/>
    <lineage>
        <taxon>Eukaryota</taxon>
        <taxon>Sar</taxon>
        <taxon>Alveolata</taxon>
        <taxon>Ciliophora</taxon>
        <taxon>Postciliodesmatophora</taxon>
        <taxon>Heterotrichea</taxon>
        <taxon>Heterotrichida</taxon>
        <taxon>Blepharismidae</taxon>
        <taxon>Blepharisma</taxon>
    </lineage>
</organism>
<accession>A0AAU9JRZ4</accession>
<dbReference type="EMBL" id="CAJZBQ010000034">
    <property type="protein sequence ID" value="CAG9323654.1"/>
    <property type="molecule type" value="Genomic_DNA"/>
</dbReference>
<name>A0AAU9JRZ4_9CILI</name>
<reference evidence="1" key="1">
    <citation type="submission" date="2021-09" db="EMBL/GenBank/DDBJ databases">
        <authorList>
            <consortium name="AG Swart"/>
            <person name="Singh M."/>
            <person name="Singh A."/>
            <person name="Seah K."/>
            <person name="Emmerich C."/>
        </authorList>
    </citation>
    <scope>NUCLEOTIDE SEQUENCE</scope>
    <source>
        <strain evidence="1">ATCC30299</strain>
    </source>
</reference>
<gene>
    <name evidence="1" type="ORF">BSTOLATCC_MIC34303</name>
</gene>
<evidence type="ECO:0000313" key="1">
    <source>
        <dbReference type="EMBL" id="CAG9323654.1"/>
    </source>
</evidence>
<comment type="caution">
    <text evidence="1">The sequence shown here is derived from an EMBL/GenBank/DDBJ whole genome shotgun (WGS) entry which is preliminary data.</text>
</comment>
<proteinExistence type="predicted"/>
<dbReference type="Proteomes" id="UP001162131">
    <property type="component" value="Unassembled WGS sequence"/>
</dbReference>
<keyword evidence="2" id="KW-1185">Reference proteome</keyword>
<evidence type="ECO:0000313" key="2">
    <source>
        <dbReference type="Proteomes" id="UP001162131"/>
    </source>
</evidence>
<dbReference type="AlphaFoldDB" id="A0AAU9JRZ4"/>
<sequence>MESILKCSASNIQHKMAEWDIKEWYLDYKDINAVISKIYEIPFNPLDKLEKIQLNEMSLAWEIISLLFAFTADFI</sequence>
<protein>
    <submittedName>
        <fullName evidence="1">Uncharacterized protein</fullName>
    </submittedName>
</protein>